<dbReference type="InterPro" id="IPR006935">
    <property type="entry name" value="Helicase/UvrB_N"/>
</dbReference>
<accession>E6UK60</accession>
<dbReference type="eggNOG" id="COG1061">
    <property type="taxonomic scope" value="Bacteria"/>
</dbReference>
<dbReference type="SUPFAM" id="SSF52540">
    <property type="entry name" value="P-loop containing nucleoside triphosphate hydrolases"/>
    <property type="match status" value="1"/>
</dbReference>
<name>E6UK60_RUMA7</name>
<dbReference type="Pfam" id="PF03457">
    <property type="entry name" value="HA"/>
    <property type="match status" value="9"/>
</dbReference>
<gene>
    <name evidence="4" type="ordered locus">Rumal_3616</name>
</gene>
<feature type="domain" description="Helicase C-terminal" evidence="3">
    <location>
        <begin position="226"/>
        <end position="383"/>
    </location>
</feature>
<dbReference type="HOGENOM" id="CLU_007827_0_0_9"/>
<dbReference type="Proteomes" id="UP000006919">
    <property type="component" value="Plasmid pRUMAL01"/>
</dbReference>
<keyword evidence="1" id="KW-0175">Coiled coil</keyword>
<reference evidence="5" key="1">
    <citation type="journal article" date="2011" name="J. Bacteriol.">
        <title>Complete genome of the cellulolytic ruminal bacterium Ruminococcus albus 7.</title>
        <authorList>
            <person name="Suen G."/>
            <person name="Stevenson D.M."/>
            <person name="Bruce D.C."/>
            <person name="Chertkov O."/>
            <person name="Copeland A."/>
            <person name="Cheng J.F."/>
            <person name="Detter C."/>
            <person name="Detter J.C."/>
            <person name="Goodwin L.A."/>
            <person name="Han C.S."/>
            <person name="Hauser L.J."/>
            <person name="Ivanova N.N."/>
            <person name="Kyrpides N.C."/>
            <person name="Land M.L."/>
            <person name="Lapidus A."/>
            <person name="Lucas S."/>
            <person name="Ovchinnikova G."/>
            <person name="Pitluck S."/>
            <person name="Tapia R."/>
            <person name="Woyke T."/>
            <person name="Boyum J."/>
            <person name="Mead D."/>
            <person name="Weimer P.J."/>
        </authorList>
    </citation>
    <scope>NUCLEOTIDE SEQUENCE [LARGE SCALE GENOMIC DNA]</scope>
    <source>
        <strain evidence="5">ATCC 27210 / DSM 20455 / JCM 14654 / NCDO 2250 / 7</strain>
        <plasmid evidence="5">pRUMAL01</plasmid>
    </source>
</reference>
<keyword evidence="4" id="KW-0614">Plasmid</keyword>
<dbReference type="PANTHER" id="PTHR33418:SF1">
    <property type="entry name" value="HELICASE-ASSOCIATED DOMAIN-CONTAINING PROTEIN"/>
    <property type="match status" value="1"/>
</dbReference>
<dbReference type="RefSeq" id="WP_013483605.1">
    <property type="nucleotide sequence ID" value="NC_014824.1"/>
</dbReference>
<dbReference type="AlphaFoldDB" id="E6UK60"/>
<proteinExistence type="predicted"/>
<dbReference type="InterPro" id="IPR005114">
    <property type="entry name" value="Helicase_assoc"/>
</dbReference>
<evidence type="ECO:0000259" key="3">
    <source>
        <dbReference type="PROSITE" id="PS51194"/>
    </source>
</evidence>
<feature type="domain" description="Helicase ATP-binding" evidence="2">
    <location>
        <begin position="17"/>
        <end position="159"/>
    </location>
</feature>
<geneLocation type="plasmid" evidence="4 5">
    <name>pRUMAL01</name>
</geneLocation>
<evidence type="ECO:0000313" key="5">
    <source>
        <dbReference type="Proteomes" id="UP000006919"/>
    </source>
</evidence>
<organism evidence="4 5">
    <name type="scientific">Ruminococcus albus (strain ATCC 27210 / DSM 20455 / JCM 14654 / NCDO 2250 / 7)</name>
    <dbReference type="NCBI Taxonomy" id="697329"/>
    <lineage>
        <taxon>Bacteria</taxon>
        <taxon>Bacillati</taxon>
        <taxon>Bacillota</taxon>
        <taxon>Clostridia</taxon>
        <taxon>Eubacteriales</taxon>
        <taxon>Oscillospiraceae</taxon>
        <taxon>Ruminococcus</taxon>
    </lineage>
</organism>
<dbReference type="OrthoDB" id="9802848at2"/>
<feature type="coiled-coil region" evidence="1">
    <location>
        <begin position="191"/>
        <end position="227"/>
    </location>
</feature>
<dbReference type="GO" id="GO:0003677">
    <property type="term" value="F:DNA binding"/>
    <property type="evidence" value="ECO:0007669"/>
    <property type="project" value="InterPro"/>
</dbReference>
<evidence type="ECO:0000313" key="4">
    <source>
        <dbReference type="EMBL" id="ADU24056.1"/>
    </source>
</evidence>
<evidence type="ECO:0000256" key="1">
    <source>
        <dbReference type="SAM" id="Coils"/>
    </source>
</evidence>
<dbReference type="Gene3D" id="3.40.50.300">
    <property type="entry name" value="P-loop containing nucleotide triphosphate hydrolases"/>
    <property type="match status" value="2"/>
</dbReference>
<dbReference type="KEGG" id="ral:Rumal_3616"/>
<dbReference type="InterPro" id="IPR027417">
    <property type="entry name" value="P-loop_NTPase"/>
</dbReference>
<dbReference type="InterPro" id="IPR014001">
    <property type="entry name" value="Helicase_ATP-bd"/>
</dbReference>
<dbReference type="PANTHER" id="PTHR33418">
    <property type="entry name" value="HELICASE-ASSOCIATED"/>
    <property type="match status" value="1"/>
</dbReference>
<dbReference type="Pfam" id="PF00271">
    <property type="entry name" value="Helicase_C"/>
    <property type="match status" value="1"/>
</dbReference>
<dbReference type="Gene3D" id="6.10.140.530">
    <property type="match status" value="9"/>
</dbReference>
<dbReference type="PROSITE" id="PS51192">
    <property type="entry name" value="HELICASE_ATP_BIND_1"/>
    <property type="match status" value="1"/>
</dbReference>
<dbReference type="Pfam" id="PF04851">
    <property type="entry name" value="ResIII"/>
    <property type="match status" value="1"/>
</dbReference>
<dbReference type="GO" id="GO:0005524">
    <property type="term" value="F:ATP binding"/>
    <property type="evidence" value="ECO:0007669"/>
    <property type="project" value="InterPro"/>
</dbReference>
<dbReference type="EMBL" id="CP002404">
    <property type="protein sequence ID" value="ADU24056.1"/>
    <property type="molecule type" value="Genomic_DNA"/>
</dbReference>
<dbReference type="GO" id="GO:0016787">
    <property type="term" value="F:hydrolase activity"/>
    <property type="evidence" value="ECO:0007669"/>
    <property type="project" value="InterPro"/>
</dbReference>
<dbReference type="PROSITE" id="PS51194">
    <property type="entry name" value="HELICASE_CTER"/>
    <property type="match status" value="1"/>
</dbReference>
<dbReference type="InterPro" id="IPR001650">
    <property type="entry name" value="Helicase_C-like"/>
</dbReference>
<protein>
    <submittedName>
        <fullName evidence="4">Type III restriction protein res subunit</fullName>
    </submittedName>
</protein>
<sequence>MAMHLYPHNLIAYTSAVHMLSERGKAAVIHPTGTGKSFIGFKLCEDNPNKTICWLSPSRYIYQTQLENLAETSDGYQPENVKFYTYAKLMNVSEEEIAEIQPDYIILDEFHRCGAELWGAGVDAVLRAYPDVPVLGLSATAIRYLDNQRDMTDELFDGNVASEMTLGEAIVRGILNPPKYILSVFSIQKDLDKYEQRVHNARYKKMRDEAEVYLEALRRALDHAEKLDVMFDKHMEDRTGKYIVFCANREHMDDMIGKAKEWFAKVDKRPHIYKVYASNPETSKAFADFKSDRSERLKLLYCIDMLNEGVHVEDISGVILLRPTVSPIIYKQQIGRALSASKSNMPVIFDIVNNIENLYSIDTVKDEMQTAIQYFYKHDGSGVVVNENFELIDKVADCKSLFEALEGTLSASWDIMYEKAKEYYEQYGDLEIPKDYYTEDGYSLGIWIITQRGNYRGTTLNSVPLTQVQIDKLTAIGMRWQSINELSWERYFEAAEQYYNTHGDLLPTAAFVDENGIDLGRWLQNQRTARKNGVTKWGLTEERIARLDGIGMVWDVFDYQWEENFSAAVRYHRQHGDLEVPQKYVDSEGFYLGRWLSKLRLNRKNGTETLTEEQKARLDALGMCWEDRFERRWNNNFRELCKYYDEHKTLTVPAQFRTESGANLYAWIKTQRVKFSEGRLSDEQFKKLNSIGFDFTITDIWEENFAFAKKYFEEHGDLNIPATDNKGITVRKWLLRQKKYADAPDSARLSHEQIEKLRSIGLFDELSHTDRLWFSRYGMAKAFYAENGHLNVPKDCIIDGFNLGTWVQTQKQKNKKGVLSQDKIDLLNKLGMNWESLAEIDNSRLYKTGFAHLEKYIAENGLGNVRANTVCEDGYALGNWLTNCRSRYKAGELAEQYVKRFRQLRFPLDDNDRWEYRFQEVKAYFDEHGGIQLPEKLIGDDGTDLSLWLAKQRRAYPKGDLSDEQMHKMDEIGYPFKPEVSPIAAANRKKWQEKYDVVKEFLELHKGEKLDPEVEYKGIKIIEWIRQQRNFIQNGVFDDDRVVLFNALGWQSVLDNLVSHWDIMYEAAVKFYSENGYDAKIEKGIIVDGTELFNWIYSEKKIVNGNSKVKRTPEQLEKLKAIGIEPQTIDRFEKQWLARYEELKTFIEEHGCLPMTRKEKGDENSTAVWLNSQKKKYRQGQLSEDRADKLRKLGIEL</sequence>
<evidence type="ECO:0000259" key="2">
    <source>
        <dbReference type="PROSITE" id="PS51192"/>
    </source>
</evidence>